<dbReference type="KEGG" id="mvd:AWU67_04575"/>
<dbReference type="EMBL" id="CP014145">
    <property type="protein sequence ID" value="AMB58244.1"/>
    <property type="molecule type" value="Genomic_DNA"/>
</dbReference>
<evidence type="ECO:0000313" key="3">
    <source>
        <dbReference type="Proteomes" id="UP000058305"/>
    </source>
</evidence>
<dbReference type="Gene3D" id="1.20.1270.210">
    <property type="match status" value="1"/>
</dbReference>
<dbReference type="Pfam" id="PF04860">
    <property type="entry name" value="Phage_portal"/>
    <property type="match status" value="1"/>
</dbReference>
<keyword evidence="3" id="KW-1185">Reference proteome</keyword>
<protein>
    <recommendedName>
        <fullName evidence="4">Phage portal protein, HK97 family</fullName>
    </recommendedName>
</protein>
<evidence type="ECO:0000256" key="1">
    <source>
        <dbReference type="SAM" id="MobiDB-lite"/>
    </source>
</evidence>
<evidence type="ECO:0008006" key="4">
    <source>
        <dbReference type="Google" id="ProtNLM"/>
    </source>
</evidence>
<name>A0A0X8E273_9MICO</name>
<dbReference type="AlphaFoldDB" id="A0A0X8E273"/>
<gene>
    <name evidence="2" type="ORF">AWU67_04575</name>
</gene>
<proteinExistence type="predicted"/>
<feature type="compositionally biased region" description="Low complexity" evidence="1">
    <location>
        <begin position="257"/>
        <end position="266"/>
    </location>
</feature>
<sequence>MFEHRDTRTGKLSIRYHWRGTDYTKREMRHLKMLRVPGMLRGLGPVQAARLTFEGALEMRDYGAKWLGEAQAPDGVLTTEQELAPGQAEQYRNVWYGRNADGSPREGALNTSERLRVLGKGLKYEPLTLKPEDVQFLATQEFNTLDIARLIGAPPSLLLVAVSGSSQSYQNVEQEWIGYTRFTLMKPLREMEEAFTELLPRGQTCRFTLEVLLRSDTKTRYEGHRLAIEAGWMDADEVRAIEGLPPLTDEQRAAIDAAAATRTPTPRKQPRNDRPHPRPDPVSGLCPHHHPRARDAHHSGRYHRLRGAHDGLPQDRDRGRGAAPPPALEPRQAAH</sequence>
<accession>A0A0X8E273</accession>
<organism evidence="2 3">
    <name type="scientific">Microterricola viridarii</name>
    <dbReference type="NCBI Taxonomy" id="412690"/>
    <lineage>
        <taxon>Bacteria</taxon>
        <taxon>Bacillati</taxon>
        <taxon>Actinomycetota</taxon>
        <taxon>Actinomycetes</taxon>
        <taxon>Micrococcales</taxon>
        <taxon>Microbacteriaceae</taxon>
        <taxon>Microterricola</taxon>
    </lineage>
</organism>
<feature type="region of interest" description="Disordered" evidence="1">
    <location>
        <begin position="257"/>
        <end position="335"/>
    </location>
</feature>
<feature type="compositionally biased region" description="Basic and acidic residues" evidence="1">
    <location>
        <begin position="307"/>
        <end position="320"/>
    </location>
</feature>
<reference evidence="2 3" key="1">
    <citation type="journal article" date="2016" name="J. Biotechnol.">
        <title>First complete genome sequence of a species in the genus Microterricola, an extremophilic cold active enzyme producing bacterial strain ERGS5:02 isolated from Sikkim Himalaya.</title>
        <authorList>
            <person name="Himanshu"/>
            <person name="Swarnkar M.K."/>
            <person name="Singh D."/>
            <person name="Kumar R."/>
        </authorList>
    </citation>
    <scope>NUCLEOTIDE SEQUENCE [LARGE SCALE GENOMIC DNA]</scope>
    <source>
        <strain evidence="2 3">ERGS5:02</strain>
    </source>
</reference>
<evidence type="ECO:0000313" key="2">
    <source>
        <dbReference type="EMBL" id="AMB58244.1"/>
    </source>
</evidence>
<dbReference type="Proteomes" id="UP000058305">
    <property type="component" value="Chromosome"/>
</dbReference>
<reference evidence="3" key="2">
    <citation type="submission" date="2016-01" db="EMBL/GenBank/DDBJ databases">
        <title>First complete genome sequence of a species in the genus Microterricola, an extremophilic cold active enzyme producing strain ERGS5:02 isolated from Sikkim Himalaya.</title>
        <authorList>
            <person name="Kumar R."/>
            <person name="Singh D."/>
            <person name="Swarnkar M.K."/>
        </authorList>
    </citation>
    <scope>NUCLEOTIDE SEQUENCE [LARGE SCALE GENOMIC DNA]</scope>
    <source>
        <strain evidence="3">ERGS5:02</strain>
    </source>
</reference>
<feature type="compositionally biased region" description="Basic and acidic residues" evidence="1">
    <location>
        <begin position="270"/>
        <end position="279"/>
    </location>
</feature>
<dbReference type="InterPro" id="IPR006944">
    <property type="entry name" value="Phage/GTA_portal"/>
</dbReference>